<evidence type="ECO:0000313" key="1">
    <source>
        <dbReference type="EMBL" id="EZF50903.1"/>
    </source>
</evidence>
<gene>
    <name evidence="1" type="ORF">H103_05722</name>
</gene>
<protein>
    <submittedName>
        <fullName evidence="1">Uncharacterized protein</fullName>
    </submittedName>
</protein>
<dbReference type="Proteomes" id="UP000023758">
    <property type="component" value="Unassembled WGS sequence"/>
</dbReference>
<dbReference type="EMBL" id="KK207876">
    <property type="protein sequence ID" value="EZF50903.1"/>
    <property type="molecule type" value="Genomic_DNA"/>
</dbReference>
<organism evidence="1">
    <name type="scientific">Trichophyton rubrum CBS 288.86</name>
    <dbReference type="NCBI Taxonomy" id="1215330"/>
    <lineage>
        <taxon>Eukaryota</taxon>
        <taxon>Fungi</taxon>
        <taxon>Dikarya</taxon>
        <taxon>Ascomycota</taxon>
        <taxon>Pezizomycotina</taxon>
        <taxon>Eurotiomycetes</taxon>
        <taxon>Eurotiomycetidae</taxon>
        <taxon>Onygenales</taxon>
        <taxon>Arthrodermataceae</taxon>
        <taxon>Trichophyton</taxon>
    </lineage>
</organism>
<reference evidence="1" key="1">
    <citation type="submission" date="2014-02" db="EMBL/GenBank/DDBJ databases">
        <title>The Genome Sequence of Trichophyton rubrum (morphotype fischeri) CBS 288.86.</title>
        <authorList>
            <consortium name="The Broad Institute Genomics Platform"/>
            <person name="Cuomo C.A."/>
            <person name="White T.C."/>
            <person name="Graser Y."/>
            <person name="Martinez-Rossi N."/>
            <person name="Heitman J."/>
            <person name="Young S.K."/>
            <person name="Zeng Q."/>
            <person name="Gargeya S."/>
            <person name="Abouelleil A."/>
            <person name="Alvarado L."/>
            <person name="Chapman S.B."/>
            <person name="Gainer-Dewar J."/>
            <person name="Goldberg J."/>
            <person name="Griggs A."/>
            <person name="Gujja S."/>
            <person name="Hansen M."/>
            <person name="Howarth C."/>
            <person name="Imamovic A."/>
            <person name="Larimer J."/>
            <person name="Martinez D."/>
            <person name="Murphy C."/>
            <person name="Pearson M.D."/>
            <person name="Persinoti G."/>
            <person name="Poon T."/>
            <person name="Priest M."/>
            <person name="Roberts A.D."/>
            <person name="Saif S."/>
            <person name="Shea T.D."/>
            <person name="Sykes S.N."/>
            <person name="Wortman J."/>
            <person name="Nusbaum C."/>
            <person name="Birren B."/>
        </authorList>
    </citation>
    <scope>NUCLEOTIDE SEQUENCE [LARGE SCALE GENOMIC DNA]</scope>
    <source>
        <strain evidence="1">CBS 288.86</strain>
    </source>
</reference>
<dbReference type="OrthoDB" id="3549294at2759"/>
<accession>A0A022VYU1</accession>
<dbReference type="AlphaFoldDB" id="A0A022VYU1"/>
<dbReference type="HOGENOM" id="CLU_013935_0_0_1"/>
<name>A0A022VYU1_TRIRU</name>
<proteinExistence type="predicted"/>
<sequence>MAGSWSSSAVPPSRRGVLFQPTSLLASRLPPATGKVTHHAVYLSMPVLYLDVFLLFSFRLFRLCGEDKCGGLLSQHCLYFLSTSIEIDRNRSIFIWSEKMVTISRDEGEAGAGDDGDLGDAVRPAKSARRAMFERGFRAWSGLADIAIKATSLPDSCFDLKMLADIPSLSPGSDLKEEYGRLRATGTSTWATEGSDDSVYIEKQLDIYLSTRGPTNITLTDRDLDYCSWFGRADNHITVLVLAWAYILSARWAELVSGAVFEYNNNSQIVDGDHVISVNTGTINDEAARWWTAVLSQDGWEAYIPSDETRFKSPWSIALKSPIRFRLSYLGETLVQPKAASSVEALGYIKEYCNLHGLTEQSYAALSVALLLPRLSSRARNVPLPIPKLNHEVCVSGIKGRASQEQLYELKYLDKFLVLSCNTKGICGLLSSIFYDPKVACNFASPWLQAIIAVIKHVGDTQIIHVMAARSPHLAFIWLGAIITGFHNDVIRDGQSGLIPIELHSATWTGTIQSFIQEPLSKPLVTDGYISRANECRLLYIIQDEFHERLPLSPWHPFGQTALEDTELSIRSNAEKVTGGLVYAKWSWDSKVGSLIHQVPRGSLLPVFRELPEVPDIPVSYEGFRDEDVVSGNATRMIFGWLRFEGYPTSERPIYTHEWFDVDGSDEDDYFQAIQRAERLRRRDLVQQI</sequence>